<name>A0AAN8WMU3_HALRR</name>
<dbReference type="InterPro" id="IPR013087">
    <property type="entry name" value="Znf_C2H2_type"/>
</dbReference>
<dbReference type="InterPro" id="IPR011333">
    <property type="entry name" value="SKP1/BTB/POZ_sf"/>
</dbReference>
<evidence type="ECO:0000256" key="5">
    <source>
        <dbReference type="ARBA" id="ARBA00022833"/>
    </source>
</evidence>
<evidence type="ECO:0000259" key="12">
    <source>
        <dbReference type="PROSITE" id="PS50157"/>
    </source>
</evidence>
<feature type="domain" description="C2H2-type" evidence="12">
    <location>
        <begin position="360"/>
        <end position="387"/>
    </location>
</feature>
<dbReference type="SMART" id="SM00225">
    <property type="entry name" value="BTB"/>
    <property type="match status" value="1"/>
</dbReference>
<evidence type="ECO:0000256" key="1">
    <source>
        <dbReference type="ARBA" id="ARBA00004123"/>
    </source>
</evidence>
<feature type="domain" description="C2H2-type" evidence="12">
    <location>
        <begin position="435"/>
        <end position="462"/>
    </location>
</feature>
<protein>
    <submittedName>
        <fullName evidence="13">Uncharacterized protein</fullName>
    </submittedName>
</protein>
<keyword evidence="8" id="KW-0804">Transcription</keyword>
<keyword evidence="14" id="KW-1185">Reference proteome</keyword>
<comment type="subcellular location">
    <subcellularLocation>
        <location evidence="1">Nucleus</location>
    </subcellularLocation>
</comment>
<evidence type="ECO:0000256" key="4">
    <source>
        <dbReference type="ARBA" id="ARBA00022771"/>
    </source>
</evidence>
<dbReference type="CDD" id="cd18315">
    <property type="entry name" value="BTB_POZ_BAB-like"/>
    <property type="match status" value="1"/>
</dbReference>
<gene>
    <name evidence="13" type="ORF">SK128_006854</name>
</gene>
<evidence type="ECO:0000256" key="7">
    <source>
        <dbReference type="ARBA" id="ARBA00023125"/>
    </source>
</evidence>
<dbReference type="GO" id="GO:0008270">
    <property type="term" value="F:zinc ion binding"/>
    <property type="evidence" value="ECO:0007669"/>
    <property type="project" value="UniProtKB-KW"/>
</dbReference>
<dbReference type="Pfam" id="PF00096">
    <property type="entry name" value="zf-C2H2"/>
    <property type="match status" value="2"/>
</dbReference>
<reference evidence="13 14" key="1">
    <citation type="submission" date="2023-11" db="EMBL/GenBank/DDBJ databases">
        <title>Halocaridina rubra genome assembly.</title>
        <authorList>
            <person name="Smith C."/>
        </authorList>
    </citation>
    <scope>NUCLEOTIDE SEQUENCE [LARGE SCALE GENOMIC DNA]</scope>
    <source>
        <strain evidence="13">EP-1</strain>
        <tissue evidence="13">Whole</tissue>
    </source>
</reference>
<dbReference type="GO" id="GO:0005634">
    <property type="term" value="C:nucleus"/>
    <property type="evidence" value="ECO:0007669"/>
    <property type="project" value="UniProtKB-SubCell"/>
</dbReference>
<dbReference type="InterPro" id="IPR000210">
    <property type="entry name" value="BTB/POZ_dom"/>
</dbReference>
<dbReference type="AlphaFoldDB" id="A0AAN8WMU3"/>
<feature type="domain" description="C2H2-type" evidence="12">
    <location>
        <begin position="463"/>
        <end position="490"/>
    </location>
</feature>
<evidence type="ECO:0000256" key="9">
    <source>
        <dbReference type="ARBA" id="ARBA00023242"/>
    </source>
</evidence>
<dbReference type="GO" id="GO:0000978">
    <property type="term" value="F:RNA polymerase II cis-regulatory region sequence-specific DNA binding"/>
    <property type="evidence" value="ECO:0007669"/>
    <property type="project" value="TreeGrafter"/>
</dbReference>
<dbReference type="EMBL" id="JAXCGZ010017059">
    <property type="protein sequence ID" value="KAK7068997.1"/>
    <property type="molecule type" value="Genomic_DNA"/>
</dbReference>
<keyword evidence="6" id="KW-0805">Transcription regulation</keyword>
<sequence length="498" mass="56844">MDDEILELMWSNHSSIFKNLLNEHRLKEKYTDVTIGCEGKLYSVHKLVLATCSKYFEDVFEHTEGKHPVLLLHDVKRQELEALLCYMYAGSATVTQQNLARFVKVAEALQIKGLAVPDEECYNSIAGEEDSVNEYDRRSSLTTEDDAGMTRMQYQTDNDLVALSLGERPELEENICFKDGERIDAAFQRREMGAQSSNRNSFQGFNCQNIKTSVDVDVKKRKILEKIVLTKEDEQMEMDKECPSQLVTQVEGNTPKQVYGEGKTIVSLHDSSDSFKASTRRSIYDENKPGIRRLKATNPASVKLYKCSKCTFRSDYKGIKKHFVTHSISKSLKCPHCFSSFASKFTLHRHMKKHSQTQDHACIYCHAKFPSKEFLSNHLETHDKTKPYCCTFCKASFSRKDKLTVHLKKHEAEAKVLITPKNKSNAHSKSISKAFICKECPATFKNHSQYLEHANMHASERQFPCSVCPAAFAKKVHLSRHVLSHKGFGSRDKLQDVN</sequence>
<proteinExistence type="predicted"/>
<keyword evidence="2" id="KW-0479">Metal-binding</keyword>
<feature type="domain" description="BTB" evidence="11">
    <location>
        <begin position="31"/>
        <end position="96"/>
    </location>
</feature>
<dbReference type="GO" id="GO:0000981">
    <property type="term" value="F:DNA-binding transcription factor activity, RNA polymerase II-specific"/>
    <property type="evidence" value="ECO:0007669"/>
    <property type="project" value="TreeGrafter"/>
</dbReference>
<evidence type="ECO:0000313" key="14">
    <source>
        <dbReference type="Proteomes" id="UP001381693"/>
    </source>
</evidence>
<keyword evidence="3" id="KW-0677">Repeat</keyword>
<dbReference type="PROSITE" id="PS00028">
    <property type="entry name" value="ZINC_FINGER_C2H2_1"/>
    <property type="match status" value="5"/>
</dbReference>
<dbReference type="SUPFAM" id="SSF54695">
    <property type="entry name" value="POZ domain"/>
    <property type="match status" value="1"/>
</dbReference>
<evidence type="ECO:0000256" key="3">
    <source>
        <dbReference type="ARBA" id="ARBA00022737"/>
    </source>
</evidence>
<dbReference type="Proteomes" id="UP001381693">
    <property type="component" value="Unassembled WGS sequence"/>
</dbReference>
<organism evidence="13 14">
    <name type="scientific">Halocaridina rubra</name>
    <name type="common">Hawaiian red shrimp</name>
    <dbReference type="NCBI Taxonomy" id="373956"/>
    <lineage>
        <taxon>Eukaryota</taxon>
        <taxon>Metazoa</taxon>
        <taxon>Ecdysozoa</taxon>
        <taxon>Arthropoda</taxon>
        <taxon>Crustacea</taxon>
        <taxon>Multicrustacea</taxon>
        <taxon>Malacostraca</taxon>
        <taxon>Eumalacostraca</taxon>
        <taxon>Eucarida</taxon>
        <taxon>Decapoda</taxon>
        <taxon>Pleocyemata</taxon>
        <taxon>Caridea</taxon>
        <taxon>Atyoidea</taxon>
        <taxon>Atyidae</taxon>
        <taxon>Halocaridina</taxon>
    </lineage>
</organism>
<evidence type="ECO:0000313" key="13">
    <source>
        <dbReference type="EMBL" id="KAK7068997.1"/>
    </source>
</evidence>
<dbReference type="PANTHER" id="PTHR46105">
    <property type="entry name" value="AGAP004733-PA"/>
    <property type="match status" value="1"/>
</dbReference>
<evidence type="ECO:0000256" key="10">
    <source>
        <dbReference type="PROSITE-ProRule" id="PRU00042"/>
    </source>
</evidence>
<keyword evidence="9" id="KW-0539">Nucleus</keyword>
<keyword evidence="7" id="KW-0238">DNA-binding</keyword>
<dbReference type="PROSITE" id="PS50097">
    <property type="entry name" value="BTB"/>
    <property type="match status" value="1"/>
</dbReference>
<feature type="domain" description="C2H2-type" evidence="12">
    <location>
        <begin position="388"/>
        <end position="415"/>
    </location>
</feature>
<feature type="domain" description="C2H2-type" evidence="12">
    <location>
        <begin position="332"/>
        <end position="359"/>
    </location>
</feature>
<keyword evidence="4 10" id="KW-0863">Zinc-finger</keyword>
<dbReference type="InterPro" id="IPR050457">
    <property type="entry name" value="ZnFinger_BTB_dom_contain"/>
</dbReference>
<evidence type="ECO:0000259" key="11">
    <source>
        <dbReference type="PROSITE" id="PS50097"/>
    </source>
</evidence>
<comment type="caution">
    <text evidence="13">The sequence shown here is derived from an EMBL/GenBank/DDBJ whole genome shotgun (WGS) entry which is preliminary data.</text>
</comment>
<accession>A0AAN8WMU3</accession>
<keyword evidence="5" id="KW-0862">Zinc</keyword>
<dbReference type="InterPro" id="IPR036236">
    <property type="entry name" value="Znf_C2H2_sf"/>
</dbReference>
<evidence type="ECO:0000256" key="8">
    <source>
        <dbReference type="ARBA" id="ARBA00023163"/>
    </source>
</evidence>
<dbReference type="SUPFAM" id="SSF57667">
    <property type="entry name" value="beta-beta-alpha zinc fingers"/>
    <property type="match status" value="2"/>
</dbReference>
<dbReference type="PANTHER" id="PTHR46105:SF5">
    <property type="entry name" value="ZINC FINGER AND BTB DOMAIN-CONTAINING PROTEIN 44 ISOFORM X1"/>
    <property type="match status" value="1"/>
</dbReference>
<dbReference type="SMART" id="SM00355">
    <property type="entry name" value="ZnF_C2H2"/>
    <property type="match status" value="6"/>
</dbReference>
<evidence type="ECO:0000256" key="6">
    <source>
        <dbReference type="ARBA" id="ARBA00023015"/>
    </source>
</evidence>
<evidence type="ECO:0000256" key="2">
    <source>
        <dbReference type="ARBA" id="ARBA00022723"/>
    </source>
</evidence>
<dbReference type="Pfam" id="PF13894">
    <property type="entry name" value="zf-C2H2_4"/>
    <property type="match status" value="1"/>
</dbReference>
<dbReference type="Gene3D" id="3.30.160.60">
    <property type="entry name" value="Classic Zinc Finger"/>
    <property type="match status" value="3"/>
</dbReference>
<dbReference type="Gene3D" id="3.30.710.10">
    <property type="entry name" value="Potassium Channel Kv1.1, Chain A"/>
    <property type="match status" value="1"/>
</dbReference>
<dbReference type="PROSITE" id="PS50157">
    <property type="entry name" value="ZINC_FINGER_C2H2_2"/>
    <property type="match status" value="5"/>
</dbReference>
<dbReference type="Pfam" id="PF00651">
    <property type="entry name" value="BTB"/>
    <property type="match status" value="1"/>
</dbReference>